<dbReference type="EnsemblPlants" id="OGLUM11G04820.1">
    <property type="protein sequence ID" value="OGLUM11G04820.1"/>
    <property type="gene ID" value="OGLUM11G04820"/>
</dbReference>
<feature type="compositionally biased region" description="Basic residues" evidence="1">
    <location>
        <begin position="10"/>
        <end position="28"/>
    </location>
</feature>
<dbReference type="Proteomes" id="UP000026961">
    <property type="component" value="Chromosome 11"/>
</dbReference>
<reference evidence="2" key="1">
    <citation type="submission" date="2015-04" db="UniProtKB">
        <authorList>
            <consortium name="EnsemblPlants"/>
        </authorList>
    </citation>
    <scope>IDENTIFICATION</scope>
</reference>
<evidence type="ECO:0000256" key="1">
    <source>
        <dbReference type="SAM" id="MobiDB-lite"/>
    </source>
</evidence>
<dbReference type="HOGENOM" id="CLU_197964_0_0_1"/>
<evidence type="ECO:0000313" key="3">
    <source>
        <dbReference type="Proteomes" id="UP000026961"/>
    </source>
</evidence>
<dbReference type="AlphaFoldDB" id="A0A0E0BG26"/>
<sequence>MPSLTTGRSPWRRRKRGATATTARRRRTPTSLRALWRRIVPRTSTTTTTTAPRVRTRKPGLLSRAFRVLSCGGGRRSRAARRW</sequence>
<keyword evidence="3" id="KW-1185">Reference proteome</keyword>
<accession>A0A0E0BG26</accession>
<feature type="region of interest" description="Disordered" evidence="1">
    <location>
        <begin position="1"/>
        <end position="29"/>
    </location>
</feature>
<dbReference type="Gramene" id="OGLUM11G04820.1">
    <property type="protein sequence ID" value="OGLUM11G04820.1"/>
    <property type="gene ID" value="OGLUM11G04820"/>
</dbReference>
<evidence type="ECO:0000313" key="2">
    <source>
        <dbReference type="EnsemblPlants" id="OGLUM11G04820.1"/>
    </source>
</evidence>
<proteinExistence type="predicted"/>
<reference evidence="2" key="2">
    <citation type="submission" date="2018-05" db="EMBL/GenBank/DDBJ databases">
        <title>OgluRS3 (Oryza glumaepatula Reference Sequence Version 3).</title>
        <authorList>
            <person name="Zhang J."/>
            <person name="Kudrna D."/>
            <person name="Lee S."/>
            <person name="Talag J."/>
            <person name="Welchert J."/>
            <person name="Wing R.A."/>
        </authorList>
    </citation>
    <scope>NUCLEOTIDE SEQUENCE [LARGE SCALE GENOMIC DNA]</scope>
</reference>
<protein>
    <submittedName>
        <fullName evidence="2">Uncharacterized protein</fullName>
    </submittedName>
</protein>
<name>A0A0E0BG26_9ORYZ</name>
<organism evidence="2">
    <name type="scientific">Oryza glumipatula</name>
    <dbReference type="NCBI Taxonomy" id="40148"/>
    <lineage>
        <taxon>Eukaryota</taxon>
        <taxon>Viridiplantae</taxon>
        <taxon>Streptophyta</taxon>
        <taxon>Embryophyta</taxon>
        <taxon>Tracheophyta</taxon>
        <taxon>Spermatophyta</taxon>
        <taxon>Magnoliopsida</taxon>
        <taxon>Liliopsida</taxon>
        <taxon>Poales</taxon>
        <taxon>Poaceae</taxon>
        <taxon>BOP clade</taxon>
        <taxon>Oryzoideae</taxon>
        <taxon>Oryzeae</taxon>
        <taxon>Oryzinae</taxon>
        <taxon>Oryza</taxon>
    </lineage>
</organism>